<comment type="caution">
    <text evidence="2">The sequence shown here is derived from an EMBL/GenBank/DDBJ whole genome shotgun (WGS) entry which is preliminary data.</text>
</comment>
<sequence length="31" mass="3327">MVASHLSVHLTNENSLATGFSWVDAVVKLSL</sequence>
<protein>
    <submittedName>
        <fullName evidence="2">Uncharacterized protein</fullName>
    </submittedName>
</protein>
<reference evidence="2 3" key="1">
    <citation type="submission" date="2013-09" db="EMBL/GenBank/DDBJ databases">
        <title>Draft Genome Sequence of five Lactobacillus helveticus strains CIRM-BIA 101T, 103, 104, 951 and 953 isolated from milk product.</title>
        <authorList>
            <person name="Valence F."/>
            <person name="Chuat V."/>
            <person name="Ma L."/>
            <person name="Creno S."/>
            <person name="Falentin H."/>
            <person name="Lortal S."/>
            <person name="Bizet C."/>
            <person name="Clermont D."/>
            <person name="Loux V."/>
            <person name="Bouchier C."/>
            <person name="Cousin S."/>
        </authorList>
    </citation>
    <scope>NUCLEOTIDE SEQUENCE [LARGE SCALE GENOMIC DNA]</scope>
    <source>
        <strain evidence="2 3">CIRM-BIA 953</strain>
    </source>
</reference>
<evidence type="ECO:0000313" key="2">
    <source>
        <dbReference type="EMBL" id="CDI43487.1"/>
    </source>
</evidence>
<name>U4QFZ2_LACHE</name>
<dbReference type="AlphaFoldDB" id="U4QFZ2"/>
<dbReference type="Proteomes" id="UP000017243">
    <property type="component" value="Unassembled WGS sequence"/>
</dbReference>
<evidence type="ECO:0000313" key="1">
    <source>
        <dbReference type="EMBL" id="CDI42301.1"/>
    </source>
</evidence>
<proteinExistence type="predicted"/>
<dbReference type="EMBL" id="CBUH010000092">
    <property type="protein sequence ID" value="CDI42301.1"/>
    <property type="molecule type" value="Genomic_DNA"/>
</dbReference>
<gene>
    <name evidence="1" type="ORF">LHCIRMBIA953_00440</name>
    <name evidence="2" type="ORF">LHCIRMBIA953_01619</name>
</gene>
<evidence type="ECO:0000313" key="3">
    <source>
        <dbReference type="Proteomes" id="UP000017243"/>
    </source>
</evidence>
<dbReference type="EMBL" id="CBUH010000173">
    <property type="protein sequence ID" value="CDI43487.1"/>
    <property type="molecule type" value="Genomic_DNA"/>
</dbReference>
<organism evidence="2 3">
    <name type="scientific">Lactobacillus helveticus CIRM-BIA 953</name>
    <dbReference type="NCBI Taxonomy" id="1226335"/>
    <lineage>
        <taxon>Bacteria</taxon>
        <taxon>Bacillati</taxon>
        <taxon>Bacillota</taxon>
        <taxon>Bacilli</taxon>
        <taxon>Lactobacillales</taxon>
        <taxon>Lactobacillaceae</taxon>
        <taxon>Lactobacillus</taxon>
    </lineage>
</organism>
<accession>U4QFZ2</accession>